<feature type="signal peptide" evidence="1">
    <location>
        <begin position="1"/>
        <end position="23"/>
    </location>
</feature>
<accession>A0ABP3KV66</accession>
<proteinExistence type="predicted"/>
<dbReference type="Proteomes" id="UP001500713">
    <property type="component" value="Unassembled WGS sequence"/>
</dbReference>
<sequence length="141" mass="15420">MKISLFSGLASISLLLGACSAGGEEKDSAAKETTVTIDPAAAQTGPLAEMQGRWASDEDPNRTLEIEGSNFQESYTGDPQYAVPIVFVDSCKTKIPDFEGKAFILYGKEKQACYLLYSVSEERLSYIDGTRGRTSRFTRKE</sequence>
<evidence type="ECO:0000256" key="1">
    <source>
        <dbReference type="SAM" id="SignalP"/>
    </source>
</evidence>
<evidence type="ECO:0000313" key="2">
    <source>
        <dbReference type="EMBL" id="GAA0487103.1"/>
    </source>
</evidence>
<dbReference type="RefSeq" id="WP_229955759.1">
    <property type="nucleotide sequence ID" value="NZ_BAAAEM010000003.1"/>
</dbReference>
<evidence type="ECO:0000313" key="3">
    <source>
        <dbReference type="Proteomes" id="UP001500713"/>
    </source>
</evidence>
<reference evidence="3" key="1">
    <citation type="journal article" date="2019" name="Int. J. Syst. Evol. Microbiol.">
        <title>The Global Catalogue of Microorganisms (GCM) 10K type strain sequencing project: providing services to taxonomists for standard genome sequencing and annotation.</title>
        <authorList>
            <consortium name="The Broad Institute Genomics Platform"/>
            <consortium name="The Broad Institute Genome Sequencing Center for Infectious Disease"/>
            <person name="Wu L."/>
            <person name="Ma J."/>
        </authorList>
    </citation>
    <scope>NUCLEOTIDE SEQUENCE [LARGE SCALE GENOMIC DNA]</scope>
    <source>
        <strain evidence="3">JCM 14162</strain>
    </source>
</reference>
<organism evidence="2 3">
    <name type="scientific">Parasphingorhabdus litoris</name>
    <dbReference type="NCBI Taxonomy" id="394733"/>
    <lineage>
        <taxon>Bacteria</taxon>
        <taxon>Pseudomonadati</taxon>
        <taxon>Pseudomonadota</taxon>
        <taxon>Alphaproteobacteria</taxon>
        <taxon>Sphingomonadales</taxon>
        <taxon>Sphingomonadaceae</taxon>
        <taxon>Parasphingorhabdus</taxon>
    </lineage>
</organism>
<keyword evidence="3" id="KW-1185">Reference proteome</keyword>
<evidence type="ECO:0008006" key="4">
    <source>
        <dbReference type="Google" id="ProtNLM"/>
    </source>
</evidence>
<comment type="caution">
    <text evidence="2">The sequence shown here is derived from an EMBL/GenBank/DDBJ whole genome shotgun (WGS) entry which is preliminary data.</text>
</comment>
<gene>
    <name evidence="2" type="ORF">GCM10009096_32440</name>
</gene>
<feature type="chain" id="PRO_5046694756" description="Lipoprotein" evidence="1">
    <location>
        <begin position="24"/>
        <end position="141"/>
    </location>
</feature>
<protein>
    <recommendedName>
        <fullName evidence="4">Lipoprotein</fullName>
    </recommendedName>
</protein>
<name>A0ABP3KV66_9SPHN</name>
<keyword evidence="1" id="KW-0732">Signal</keyword>
<dbReference type="PROSITE" id="PS51257">
    <property type="entry name" value="PROKAR_LIPOPROTEIN"/>
    <property type="match status" value="1"/>
</dbReference>
<dbReference type="EMBL" id="BAAAEM010000003">
    <property type="protein sequence ID" value="GAA0487103.1"/>
    <property type="molecule type" value="Genomic_DNA"/>
</dbReference>